<keyword evidence="3" id="KW-1185">Reference proteome</keyword>
<sequence length="74" mass="8580">MSPDLSRAFRKLSTRVSKRTSKSQSKVRTENLSEREALFVEESEYLSMKRNKLKGMVPLLSADHRAFRIPVVVR</sequence>
<evidence type="ECO:0000313" key="3">
    <source>
        <dbReference type="Proteomes" id="UP000286134"/>
    </source>
</evidence>
<name>A0A420HSL2_9PEZI</name>
<proteinExistence type="predicted"/>
<protein>
    <submittedName>
        <fullName evidence="2">Uncharacterized protein</fullName>
    </submittedName>
</protein>
<comment type="caution">
    <text evidence="2">The sequence shown here is derived from an EMBL/GenBank/DDBJ whole genome shotgun (WGS) entry which is preliminary data.</text>
</comment>
<evidence type="ECO:0000256" key="1">
    <source>
        <dbReference type="SAM" id="MobiDB-lite"/>
    </source>
</evidence>
<gene>
    <name evidence="2" type="ORF">OnM2_051072</name>
</gene>
<dbReference type="Proteomes" id="UP000286134">
    <property type="component" value="Unassembled WGS sequence"/>
</dbReference>
<organism evidence="2 3">
    <name type="scientific">Erysiphe neolycopersici</name>
    <dbReference type="NCBI Taxonomy" id="212602"/>
    <lineage>
        <taxon>Eukaryota</taxon>
        <taxon>Fungi</taxon>
        <taxon>Dikarya</taxon>
        <taxon>Ascomycota</taxon>
        <taxon>Pezizomycotina</taxon>
        <taxon>Leotiomycetes</taxon>
        <taxon>Erysiphales</taxon>
        <taxon>Erysiphaceae</taxon>
        <taxon>Erysiphe</taxon>
    </lineage>
</organism>
<feature type="compositionally biased region" description="Basic residues" evidence="1">
    <location>
        <begin position="8"/>
        <end position="21"/>
    </location>
</feature>
<feature type="region of interest" description="Disordered" evidence="1">
    <location>
        <begin position="1"/>
        <end position="32"/>
    </location>
</feature>
<accession>A0A420HSL2</accession>
<evidence type="ECO:0000313" key="2">
    <source>
        <dbReference type="EMBL" id="RKF60420.1"/>
    </source>
</evidence>
<dbReference type="AlphaFoldDB" id="A0A420HSL2"/>
<reference evidence="2 3" key="1">
    <citation type="journal article" date="2018" name="BMC Genomics">
        <title>Comparative genome analyses reveal sequence features reflecting distinct modes of host-adaptation between dicot and monocot powdery mildew.</title>
        <authorList>
            <person name="Wu Y."/>
            <person name="Ma X."/>
            <person name="Pan Z."/>
            <person name="Kale S.D."/>
            <person name="Song Y."/>
            <person name="King H."/>
            <person name="Zhang Q."/>
            <person name="Presley C."/>
            <person name="Deng X."/>
            <person name="Wei C.I."/>
            <person name="Xiao S."/>
        </authorList>
    </citation>
    <scope>NUCLEOTIDE SEQUENCE [LARGE SCALE GENOMIC DNA]</scope>
    <source>
        <strain evidence="2">UMSG2</strain>
    </source>
</reference>
<dbReference type="EMBL" id="MCFK01005119">
    <property type="protein sequence ID" value="RKF60420.1"/>
    <property type="molecule type" value="Genomic_DNA"/>
</dbReference>